<feature type="compositionally biased region" description="Pro residues" evidence="6">
    <location>
        <begin position="70"/>
        <end position="83"/>
    </location>
</feature>
<dbReference type="GO" id="GO:0007218">
    <property type="term" value="P:neuropeptide signaling pathway"/>
    <property type="evidence" value="ECO:0007669"/>
    <property type="project" value="UniProtKB-KW"/>
</dbReference>
<dbReference type="Ensembl" id="ENSSSCT00035068038.1">
    <property type="protein sequence ID" value="ENSSSCP00035027566.1"/>
    <property type="gene ID" value="ENSSSCG00035051075.1"/>
</dbReference>
<evidence type="ECO:0000256" key="5">
    <source>
        <dbReference type="ARBA" id="ARBA00023320"/>
    </source>
</evidence>
<evidence type="ECO:0000259" key="7">
    <source>
        <dbReference type="PROSITE" id="PS00861"/>
    </source>
</evidence>
<accession>A0A8D1A7F1</accession>
<evidence type="ECO:0000256" key="3">
    <source>
        <dbReference type="ARBA" id="ARBA00022525"/>
    </source>
</evidence>
<evidence type="ECO:0000313" key="9">
    <source>
        <dbReference type="Proteomes" id="UP000694720"/>
    </source>
</evidence>
<feature type="region of interest" description="Disordered" evidence="6">
    <location>
        <begin position="156"/>
        <end position="181"/>
    </location>
</feature>
<dbReference type="AlphaFoldDB" id="A0A8D1A7F1"/>
<feature type="region of interest" description="Disordered" evidence="6">
    <location>
        <begin position="1"/>
        <end position="88"/>
    </location>
</feature>
<feature type="domain" description="Galanin" evidence="7">
    <location>
        <begin position="122"/>
        <end position="134"/>
    </location>
</feature>
<dbReference type="Pfam" id="PF01296">
    <property type="entry name" value="Galanin"/>
    <property type="match status" value="1"/>
</dbReference>
<evidence type="ECO:0000256" key="6">
    <source>
        <dbReference type="SAM" id="MobiDB-lite"/>
    </source>
</evidence>
<organism evidence="8 9">
    <name type="scientific">Sus scrofa</name>
    <name type="common">Pig</name>
    <dbReference type="NCBI Taxonomy" id="9823"/>
    <lineage>
        <taxon>Eukaryota</taxon>
        <taxon>Metazoa</taxon>
        <taxon>Chordata</taxon>
        <taxon>Craniata</taxon>
        <taxon>Vertebrata</taxon>
        <taxon>Euteleostomi</taxon>
        <taxon>Mammalia</taxon>
        <taxon>Eutheria</taxon>
        <taxon>Laurasiatheria</taxon>
        <taxon>Artiodactyla</taxon>
        <taxon>Suina</taxon>
        <taxon>Suidae</taxon>
        <taxon>Sus</taxon>
    </lineage>
</organism>
<gene>
    <name evidence="8" type="primary">GAL</name>
</gene>
<dbReference type="PANTHER" id="PTHR16839:SF1">
    <property type="entry name" value="GALANIN PEPTIDES"/>
    <property type="match status" value="1"/>
</dbReference>
<comment type="similarity">
    <text evidence="2">Belongs to the galanin family.</text>
</comment>
<feature type="compositionally biased region" description="Gly residues" evidence="6">
    <location>
        <begin position="1"/>
        <end position="12"/>
    </location>
</feature>
<dbReference type="GO" id="GO:0005576">
    <property type="term" value="C:extracellular region"/>
    <property type="evidence" value="ECO:0007669"/>
    <property type="project" value="UniProtKB-SubCell"/>
</dbReference>
<comment type="subcellular location">
    <subcellularLocation>
        <location evidence="1">Secreted</location>
    </subcellularLocation>
</comment>
<dbReference type="PRINTS" id="PR00273">
    <property type="entry name" value="GALANIN"/>
</dbReference>
<dbReference type="PANTHER" id="PTHR16839">
    <property type="entry name" value="GALANIN"/>
    <property type="match status" value="1"/>
</dbReference>
<evidence type="ECO:0000256" key="1">
    <source>
        <dbReference type="ARBA" id="ARBA00004613"/>
    </source>
</evidence>
<dbReference type="GO" id="GO:0005179">
    <property type="term" value="F:hormone activity"/>
    <property type="evidence" value="ECO:0007669"/>
    <property type="project" value="UniProtKB-KW"/>
</dbReference>
<protein>
    <submittedName>
        <fullName evidence="8">Galanin and GMAP prepropeptide</fullName>
    </submittedName>
</protein>
<reference evidence="8" key="1">
    <citation type="submission" date="2025-08" db="UniProtKB">
        <authorList>
            <consortium name="Ensembl"/>
        </authorList>
    </citation>
    <scope>IDENTIFICATION</scope>
</reference>
<keyword evidence="5" id="KW-0527">Neuropeptide</keyword>
<evidence type="ECO:0000313" key="8">
    <source>
        <dbReference type="Ensembl" id="ENSSSCP00035027566.1"/>
    </source>
</evidence>
<sequence length="253" mass="27293">MRRINSGGGGPGADTSKEPGCRASLSVSPRPRHAVSALQPCPTQPDPRPRRQPRTRWHPGTPWHLRPADPRGPPTPQDPPTLRDPPSLKMPRGCALLLASLLLASALSATLGLGSPVKEKRGWTLNSAGYLLGPHAIDNHRSFHDKYGLAGKRELEPEDEARPGEDFNPRAHRVVGGPGPPRSTTAAYAWPGHIHWPPATEAAKPGVRSRGSHGRLRASAALSQALGWREGRPAGARRCPGLRRESLLVPRRL</sequence>
<keyword evidence="4" id="KW-0372">Hormone</keyword>
<dbReference type="InterPro" id="IPR008174">
    <property type="entry name" value="Galanin"/>
</dbReference>
<dbReference type="PROSITE" id="PS00861">
    <property type="entry name" value="GALANIN"/>
    <property type="match status" value="1"/>
</dbReference>
<dbReference type="Proteomes" id="UP000694720">
    <property type="component" value="Unplaced"/>
</dbReference>
<proteinExistence type="inferred from homology"/>
<dbReference type="InterPro" id="IPR008175">
    <property type="entry name" value="Galanin_pre"/>
</dbReference>
<name>A0A8D1A7F1_PIG</name>
<feature type="compositionally biased region" description="Basic and acidic residues" evidence="6">
    <location>
        <begin position="156"/>
        <end position="169"/>
    </location>
</feature>
<evidence type="ECO:0000256" key="4">
    <source>
        <dbReference type="ARBA" id="ARBA00022702"/>
    </source>
</evidence>
<feature type="region of interest" description="Disordered" evidence="6">
    <location>
        <begin position="200"/>
        <end position="219"/>
    </location>
</feature>
<evidence type="ECO:0000256" key="2">
    <source>
        <dbReference type="ARBA" id="ARBA00006871"/>
    </source>
</evidence>
<dbReference type="SMART" id="SM00071">
    <property type="entry name" value="Galanin"/>
    <property type="match status" value="1"/>
</dbReference>
<keyword evidence="3" id="KW-0964">Secreted</keyword>